<evidence type="ECO:0000256" key="2">
    <source>
        <dbReference type="SAM" id="SignalP"/>
    </source>
</evidence>
<dbReference type="InterPro" id="IPR007484">
    <property type="entry name" value="Peptidase_M28"/>
</dbReference>
<evidence type="ECO:0000313" key="5">
    <source>
        <dbReference type="Proteomes" id="UP000076404"/>
    </source>
</evidence>
<name>A0A143BN64_9BACT</name>
<feature type="region of interest" description="Disordered" evidence="1">
    <location>
        <begin position="240"/>
        <end position="261"/>
    </location>
</feature>
<dbReference type="eggNOG" id="COG2234">
    <property type="taxonomic scope" value="Bacteria"/>
</dbReference>
<dbReference type="KEGG" id="gph:GEMMAAP_16075"/>
<feature type="signal peptide" evidence="2">
    <location>
        <begin position="1"/>
        <end position="34"/>
    </location>
</feature>
<dbReference type="GO" id="GO:0008235">
    <property type="term" value="F:metalloexopeptidase activity"/>
    <property type="evidence" value="ECO:0007669"/>
    <property type="project" value="InterPro"/>
</dbReference>
<keyword evidence="5" id="KW-1185">Reference proteome</keyword>
<dbReference type="SUPFAM" id="SSF53187">
    <property type="entry name" value="Zn-dependent exopeptidases"/>
    <property type="match status" value="1"/>
</dbReference>
<dbReference type="EMBL" id="CP011454">
    <property type="protein sequence ID" value="AMW05901.1"/>
    <property type="molecule type" value="Genomic_DNA"/>
</dbReference>
<dbReference type="AlphaFoldDB" id="A0A143BN64"/>
<dbReference type="Proteomes" id="UP000076404">
    <property type="component" value="Chromosome"/>
</dbReference>
<sequence length="639" mass="68056">MTFSFRFGQSGAALPSALLALATLSGPLAPPAAAQNRPPGAKSVPSRPAPRTVWQDEGPRTWAPRPTSDAITANDLRTRLYGFADDSMMGRRIGEPGNYKGTEYIAREFKRLGLKPAGDSGSFFQTLPFGPIGFDSSAATLSVGGRALASRKDWVPTVPSVLNGVGGTVELNGVPAVYAGQWGDSTVMLDPNAFRGKVLVFSAAPSAGRVAASTGAPVSFVSCTDVPDKFGANAAIAEEARQRANPTAPPARRPVLTSQRDPRVAATGAAAVLVIGLDDMSSQQVNASFAQPMGMRPAQPLNANAPGAATISRAAAEQIFGKAAAALRVGDTGAPISASFRHQWRMSSSPARNVVAMLPGSDPTLASEYVLVGAHNDHVGVNPVVVDHDSVRAYNMVVRRQGSNDPVCTPTAEQQRKIDSLIAVARKVRAPRRDSIMNGADDDGSGTVVMLEIAERFAKQKPARSILFISHQGEEGGLLGSRWFTDHPTVPLTQIVAAHNMDMVGKGRDWQVKYGGPNSVQMLGARRLSREFGDIIDSVNANSAEPMAIDKSWDVPANPLNRFCRSDQVNYVRKDIPVVYMSLGYAVDYHQQTDEPQYIDYDHAARLGRFVHSVMTAVANRPTKPAIAGPDPTMPTCNR</sequence>
<keyword evidence="2" id="KW-0732">Signal</keyword>
<dbReference type="STRING" id="1379270.GEMMAAP_16075"/>
<dbReference type="Gene3D" id="3.40.630.10">
    <property type="entry name" value="Zn peptidases"/>
    <property type="match status" value="1"/>
</dbReference>
<dbReference type="OrthoDB" id="9762302at2"/>
<feature type="domain" description="Peptidase M28" evidence="3">
    <location>
        <begin position="353"/>
        <end position="614"/>
    </location>
</feature>
<dbReference type="GO" id="GO:0006508">
    <property type="term" value="P:proteolysis"/>
    <property type="evidence" value="ECO:0007669"/>
    <property type="project" value="InterPro"/>
</dbReference>
<reference evidence="4 5" key="1">
    <citation type="journal article" date="2014" name="Proc. Natl. Acad. Sci. U.S.A.">
        <title>Functional type 2 photosynthetic reaction centers found in the rare bacterial phylum Gemmatimonadetes.</title>
        <authorList>
            <person name="Zeng Y."/>
            <person name="Feng F."/>
            <person name="Medova H."/>
            <person name="Dean J."/>
            <person name="Koblizek M."/>
        </authorList>
    </citation>
    <scope>NUCLEOTIDE SEQUENCE [LARGE SCALE GENOMIC DNA]</scope>
    <source>
        <strain evidence="4 5">AP64</strain>
    </source>
</reference>
<evidence type="ECO:0000256" key="1">
    <source>
        <dbReference type="SAM" id="MobiDB-lite"/>
    </source>
</evidence>
<protein>
    <recommendedName>
        <fullName evidence="3">Peptidase M28 domain-containing protein</fullName>
    </recommendedName>
</protein>
<dbReference type="InterPro" id="IPR045175">
    <property type="entry name" value="M28_fam"/>
</dbReference>
<evidence type="ECO:0000259" key="3">
    <source>
        <dbReference type="Pfam" id="PF04389"/>
    </source>
</evidence>
<dbReference type="RefSeq" id="WP_043579374.1">
    <property type="nucleotide sequence ID" value="NZ_CP011454.1"/>
</dbReference>
<evidence type="ECO:0000313" key="4">
    <source>
        <dbReference type="EMBL" id="AMW05901.1"/>
    </source>
</evidence>
<dbReference type="PANTHER" id="PTHR12147">
    <property type="entry name" value="METALLOPEPTIDASE M28 FAMILY MEMBER"/>
    <property type="match status" value="1"/>
</dbReference>
<dbReference type="PANTHER" id="PTHR12147:SF26">
    <property type="entry name" value="PEPTIDASE M28 DOMAIN-CONTAINING PROTEIN"/>
    <property type="match status" value="1"/>
</dbReference>
<dbReference type="Pfam" id="PF04389">
    <property type="entry name" value="Peptidase_M28"/>
    <property type="match status" value="1"/>
</dbReference>
<proteinExistence type="predicted"/>
<gene>
    <name evidence="4" type="ORF">GEMMAAP_16075</name>
</gene>
<reference evidence="4 5" key="2">
    <citation type="journal article" date="2016" name="Environ. Microbiol. Rep.">
        <title>Metagenomic evidence for the presence of phototrophic Gemmatimonadetes bacteria in diverse environments.</title>
        <authorList>
            <person name="Zeng Y."/>
            <person name="Baumbach J."/>
            <person name="Barbosa E.G."/>
            <person name="Azevedo V."/>
            <person name="Zhang C."/>
            <person name="Koblizek M."/>
        </authorList>
    </citation>
    <scope>NUCLEOTIDE SEQUENCE [LARGE SCALE GENOMIC DNA]</scope>
    <source>
        <strain evidence="4 5">AP64</strain>
    </source>
</reference>
<accession>A0A143BN64</accession>
<feature type="region of interest" description="Disordered" evidence="1">
    <location>
        <begin position="30"/>
        <end position="69"/>
    </location>
</feature>
<organism evidence="4 5">
    <name type="scientific">Gemmatimonas phototrophica</name>
    <dbReference type="NCBI Taxonomy" id="1379270"/>
    <lineage>
        <taxon>Bacteria</taxon>
        <taxon>Pseudomonadati</taxon>
        <taxon>Gemmatimonadota</taxon>
        <taxon>Gemmatimonadia</taxon>
        <taxon>Gemmatimonadales</taxon>
        <taxon>Gemmatimonadaceae</taxon>
        <taxon>Gemmatimonas</taxon>
    </lineage>
</organism>
<feature type="chain" id="PRO_5007506851" description="Peptidase M28 domain-containing protein" evidence="2">
    <location>
        <begin position="35"/>
        <end position="639"/>
    </location>
</feature>